<dbReference type="EMBL" id="MGDE01000213">
    <property type="protein sequence ID" value="OGL43699.1"/>
    <property type="molecule type" value="Genomic_DNA"/>
</dbReference>
<organism evidence="1 2">
    <name type="scientific">Candidatus Schekmanbacteria bacterium RBG_16_38_10</name>
    <dbReference type="NCBI Taxonomy" id="1817879"/>
    <lineage>
        <taxon>Bacteria</taxon>
        <taxon>Candidatus Schekmaniibacteriota</taxon>
    </lineage>
</organism>
<dbReference type="AlphaFoldDB" id="A0A1F7RQ62"/>
<gene>
    <name evidence="1" type="ORF">A2W05_08780</name>
</gene>
<comment type="caution">
    <text evidence="1">The sequence shown here is derived from an EMBL/GenBank/DDBJ whole genome shotgun (WGS) entry which is preliminary data.</text>
</comment>
<evidence type="ECO:0000313" key="2">
    <source>
        <dbReference type="Proteomes" id="UP000178797"/>
    </source>
</evidence>
<accession>A0A1F7RQ62</accession>
<dbReference type="Proteomes" id="UP000178797">
    <property type="component" value="Unassembled WGS sequence"/>
</dbReference>
<name>A0A1F7RQ62_9BACT</name>
<proteinExistence type="predicted"/>
<reference evidence="1 2" key="1">
    <citation type="journal article" date="2016" name="Nat. Commun.">
        <title>Thousands of microbial genomes shed light on interconnected biogeochemical processes in an aquifer system.</title>
        <authorList>
            <person name="Anantharaman K."/>
            <person name="Brown C.T."/>
            <person name="Hug L.A."/>
            <person name="Sharon I."/>
            <person name="Castelle C.J."/>
            <person name="Probst A.J."/>
            <person name="Thomas B.C."/>
            <person name="Singh A."/>
            <person name="Wilkins M.J."/>
            <person name="Karaoz U."/>
            <person name="Brodie E.L."/>
            <person name="Williams K.H."/>
            <person name="Hubbard S.S."/>
            <person name="Banfield J.F."/>
        </authorList>
    </citation>
    <scope>NUCLEOTIDE SEQUENCE [LARGE SCALE GENOMIC DNA]</scope>
</reference>
<protein>
    <submittedName>
        <fullName evidence="1">Uncharacterized protein</fullName>
    </submittedName>
</protein>
<evidence type="ECO:0000313" key="1">
    <source>
        <dbReference type="EMBL" id="OGL43699.1"/>
    </source>
</evidence>
<sequence length="226" mass="24976">MQHHPLFGVGRVVLLSHPKSLLPPIGRIFLMSAVETPKALGVKIKRVEFIVGDEVLELREPGITATHAVLEAVFDSDLFEAISKVSVLMQERELESKAELSVAVEDNLSAEVVSAIQKNGKMKFLKEKIPVFVEIAQKAVLPLLSRKAGLIAGIIFDTKENRDRLSLNSSDLRNHVSAELSPSQAVHFFVELKELIDWSDLTKKVMTLLPKKAEEARPAPTEQISA</sequence>